<sequence>MTIEDIMEEVETLIESIKQCSSRSAIKSLFKESSPRLKAIFDEFTSSPSIITSNMDLFELCFECLSLFLRHKVTKEYGILEGDDIEIILDRSSINTLIHSFLPSMIQVEDILRVKETKERGIDKVGVSTTTIRLLRIINLSTLHCKSLGFSLFPQISSLLSKLISLGRSKKFEDSFIEDLLQTCRNIALTKHNPTKDSLLSLFLPHILHWIKKYPEKSSFPYRSSRLWFVFHPVLDVIKDIASKGITFDDRAVFSCLMFFSNLSCIPSQAIEIHDCIKDGLLDVWFEMVKKTEKFKDSHCGVKHWSKLISILSTVQGIIPHISPKYDTHMEWCRDNGGWKEDYSRYFVSCFSVKKIGDIITAIKHSSDSKSTSELYDKHFKAMYSFLIKYQSKGEIEEHKEGILHCFRCLRLFVRHDRGRNVIHLPDSKLDHLIKTFIDCLSRLEKDLEEVDEEYCKICIEYTNVIHYEMNALLHKIFPTFQRIFERGSKIKLGGNIALYLLKALVNIIPYQYSFVSCIFTPVKSHIKAWLKIYKDYQCYQQWVIIFEKLARSRNCEFLCSEVWPFAQIIFDAVKREFIGDRILFDKRNEYVLSLLSILCCDQFHSIQVYDNVKELLDGWFVAVKRKAHYHGISSWSTLISTLSTVPSLIPHLSPKYDDYMEFCKSTHKDENFVRYFSNCYHSLKGLFEYFYDIEFLDSKSKSKLYHEHRDEILSVFLQFHSRILIEEHKQEIILFVKCLDLFLSSYHSDARKRIHLPYSDQCELIDTFIEHLSRFEEVLGEAVDQLYCQICAEFTGRARYKKLASFLPKIFPTLKRILERGSKEKLGGNIALNLLITLTNFSYFSASFSTRSSILTLIKPYIGDWLKIYNDSEHKKIFLFVLQKVTLPTYKSPEIQKSLCSEAWSLFHPVLDVVKGKLKFVMRHVYQNALSFFSNLCCDHLHAIEVYDNIKDLLDDWFEALKKDQSDLSVIESWFILVDTLSSVSILEDQISSKFDSQLTWCKNRWKFYPIQYEKVVTQSISMLSYYGSLYFSKLLHTVPIVLLIPSIETSLCPEKDGYSYASHICFAMKFEITVPQKENSVIHFNIINQKEMKVRCVYSSIGSCNYELDCLRNEQEPQGKSFFPSRRIVRNSILQFNSPEKKLVKVSFTEERSVRQSIYDFIEKTSCGVETFFDGDGNIIFDESSETLRRSPMFIEEKIEDS</sequence>
<accession>A0ABQ5KJ78</accession>
<proteinExistence type="predicted"/>
<organism evidence="1 2">
    <name type="scientific">Aduncisulcus paluster</name>
    <dbReference type="NCBI Taxonomy" id="2918883"/>
    <lineage>
        <taxon>Eukaryota</taxon>
        <taxon>Metamonada</taxon>
        <taxon>Carpediemonas-like organisms</taxon>
        <taxon>Aduncisulcus</taxon>
    </lineage>
</organism>
<evidence type="ECO:0000313" key="2">
    <source>
        <dbReference type="Proteomes" id="UP001057375"/>
    </source>
</evidence>
<reference evidence="1" key="1">
    <citation type="submission" date="2022-03" db="EMBL/GenBank/DDBJ databases">
        <title>Draft genome sequence of Aduncisulcus paluster, a free-living microaerophilic Fornicata.</title>
        <authorList>
            <person name="Yuyama I."/>
            <person name="Kume K."/>
            <person name="Tamura T."/>
            <person name="Inagaki Y."/>
            <person name="Hashimoto T."/>
        </authorList>
    </citation>
    <scope>NUCLEOTIDE SEQUENCE</scope>
    <source>
        <strain evidence="1">NY0171</strain>
    </source>
</reference>
<comment type="caution">
    <text evidence="1">The sequence shown here is derived from an EMBL/GenBank/DDBJ whole genome shotgun (WGS) entry which is preliminary data.</text>
</comment>
<dbReference type="SUPFAM" id="SSF48371">
    <property type="entry name" value="ARM repeat"/>
    <property type="match status" value="1"/>
</dbReference>
<dbReference type="Proteomes" id="UP001057375">
    <property type="component" value="Unassembled WGS sequence"/>
</dbReference>
<protein>
    <submittedName>
        <fullName evidence="1">Uncharacterized protein</fullName>
    </submittedName>
</protein>
<dbReference type="InterPro" id="IPR016024">
    <property type="entry name" value="ARM-type_fold"/>
</dbReference>
<name>A0ABQ5KJ78_9EUKA</name>
<evidence type="ECO:0000313" key="1">
    <source>
        <dbReference type="EMBL" id="GKT31509.1"/>
    </source>
</evidence>
<gene>
    <name evidence="1" type="ORF">ADUPG1_005927</name>
</gene>
<dbReference type="EMBL" id="BQXS01009688">
    <property type="protein sequence ID" value="GKT31509.1"/>
    <property type="molecule type" value="Genomic_DNA"/>
</dbReference>
<keyword evidence="2" id="KW-1185">Reference proteome</keyword>